<dbReference type="Gene3D" id="3.30.460.10">
    <property type="entry name" value="Beta Polymerase, domain 2"/>
    <property type="match status" value="1"/>
</dbReference>
<accession>A0A0D1DAP7</accession>
<dbReference type="EMBL" id="JYFE01000023">
    <property type="protein sequence ID" value="KIT17013.1"/>
    <property type="molecule type" value="Genomic_DNA"/>
</dbReference>
<dbReference type="GO" id="GO:0008033">
    <property type="term" value="P:tRNA processing"/>
    <property type="evidence" value="ECO:0007669"/>
    <property type="project" value="UniProtKB-KW"/>
</dbReference>
<dbReference type="SUPFAM" id="SSF81891">
    <property type="entry name" value="Poly A polymerase C-terminal region-like"/>
    <property type="match status" value="1"/>
</dbReference>
<evidence type="ECO:0000259" key="9">
    <source>
        <dbReference type="Pfam" id="PF01743"/>
    </source>
</evidence>
<dbReference type="GO" id="GO:0004810">
    <property type="term" value="F:CCA tRNA nucleotidyltransferase activity"/>
    <property type="evidence" value="ECO:0007669"/>
    <property type="project" value="UniProtKB-EC"/>
</dbReference>
<proteinExistence type="inferred from homology"/>
<evidence type="ECO:0000256" key="4">
    <source>
        <dbReference type="ARBA" id="ARBA00022695"/>
    </source>
</evidence>
<keyword evidence="4 11" id="KW-0548">Nucleotidyltransferase</keyword>
<evidence type="ECO:0000313" key="12">
    <source>
        <dbReference type="Proteomes" id="UP000032232"/>
    </source>
</evidence>
<protein>
    <submittedName>
        <fullName evidence="11">Cca protein</fullName>
        <ecNumber evidence="11">2.7.7.72</ecNumber>
    </submittedName>
</protein>
<keyword evidence="12" id="KW-1185">Reference proteome</keyword>
<dbReference type="PANTHER" id="PTHR46173">
    <property type="entry name" value="CCA TRNA NUCLEOTIDYLTRANSFERASE 1, MITOCHONDRIAL"/>
    <property type="match status" value="1"/>
</dbReference>
<dbReference type="PATRIC" id="fig|935700.4.peg.1249"/>
<keyword evidence="8" id="KW-0694">RNA-binding</keyword>
<dbReference type="GO" id="GO:0000166">
    <property type="term" value="F:nucleotide binding"/>
    <property type="evidence" value="ECO:0007669"/>
    <property type="project" value="UniProtKB-KW"/>
</dbReference>
<keyword evidence="6" id="KW-0547">Nucleotide-binding</keyword>
<dbReference type="InterPro" id="IPR043519">
    <property type="entry name" value="NT_sf"/>
</dbReference>
<evidence type="ECO:0000256" key="8">
    <source>
        <dbReference type="RuleBase" id="RU003953"/>
    </source>
</evidence>
<dbReference type="InterPro" id="IPR002646">
    <property type="entry name" value="PolA_pol_head_dom"/>
</dbReference>
<dbReference type="RefSeq" id="WP_043918047.1">
    <property type="nucleotide sequence ID" value="NZ_FZPF01000002.1"/>
</dbReference>
<evidence type="ECO:0000259" key="10">
    <source>
        <dbReference type="Pfam" id="PF12627"/>
    </source>
</evidence>
<dbReference type="InterPro" id="IPR050264">
    <property type="entry name" value="Bact_CCA-adding_enz_type3_sf"/>
</dbReference>
<gene>
    <name evidence="11" type="primary">cca</name>
    <name evidence="11" type="ORF">jaqu_12030</name>
</gene>
<organism evidence="11 12">
    <name type="scientific">Jannaschia aquimarina</name>
    <dbReference type="NCBI Taxonomy" id="935700"/>
    <lineage>
        <taxon>Bacteria</taxon>
        <taxon>Pseudomonadati</taxon>
        <taxon>Pseudomonadota</taxon>
        <taxon>Alphaproteobacteria</taxon>
        <taxon>Rhodobacterales</taxon>
        <taxon>Roseobacteraceae</taxon>
        <taxon>Jannaschia</taxon>
    </lineage>
</organism>
<evidence type="ECO:0000256" key="3">
    <source>
        <dbReference type="ARBA" id="ARBA00022694"/>
    </source>
</evidence>
<dbReference type="SUPFAM" id="SSF81301">
    <property type="entry name" value="Nucleotidyltransferase"/>
    <property type="match status" value="1"/>
</dbReference>
<evidence type="ECO:0000256" key="7">
    <source>
        <dbReference type="ARBA" id="ARBA00022842"/>
    </source>
</evidence>
<dbReference type="Pfam" id="PF01743">
    <property type="entry name" value="PolyA_pol"/>
    <property type="match status" value="1"/>
</dbReference>
<dbReference type="STRING" id="935700.jaqu_12030"/>
<dbReference type="PANTHER" id="PTHR46173:SF1">
    <property type="entry name" value="CCA TRNA NUCLEOTIDYLTRANSFERASE 1, MITOCHONDRIAL"/>
    <property type="match status" value="1"/>
</dbReference>
<dbReference type="OrthoDB" id="9805698at2"/>
<dbReference type="Pfam" id="PF12627">
    <property type="entry name" value="PolyA_pol_RNAbd"/>
    <property type="match status" value="1"/>
</dbReference>
<dbReference type="InterPro" id="IPR032828">
    <property type="entry name" value="PolyA_RNA-bd"/>
</dbReference>
<dbReference type="Gene3D" id="1.10.3090.10">
    <property type="entry name" value="cca-adding enzyme, domain 2"/>
    <property type="match status" value="1"/>
</dbReference>
<keyword evidence="2 8" id="KW-0808">Transferase</keyword>
<evidence type="ECO:0000256" key="2">
    <source>
        <dbReference type="ARBA" id="ARBA00022679"/>
    </source>
</evidence>
<name>A0A0D1DAP7_9RHOB</name>
<dbReference type="AlphaFoldDB" id="A0A0D1DAP7"/>
<reference evidence="11 12" key="1">
    <citation type="submission" date="2015-02" db="EMBL/GenBank/DDBJ databases">
        <title>Genome Sequence of Jannaschia aquimarina DSM28248, a member of the Roseobacter clade.</title>
        <authorList>
            <person name="Voget S."/>
            <person name="Daniel R."/>
        </authorList>
    </citation>
    <scope>NUCLEOTIDE SEQUENCE [LARGE SCALE GENOMIC DNA]</scope>
    <source>
        <strain evidence="11 12">GSW-M26</strain>
    </source>
</reference>
<evidence type="ECO:0000256" key="5">
    <source>
        <dbReference type="ARBA" id="ARBA00022723"/>
    </source>
</evidence>
<evidence type="ECO:0000256" key="1">
    <source>
        <dbReference type="ARBA" id="ARBA00001946"/>
    </source>
</evidence>
<keyword evidence="3" id="KW-0819">tRNA processing</keyword>
<feature type="domain" description="Poly A polymerase head" evidence="9">
    <location>
        <begin position="30"/>
        <end position="149"/>
    </location>
</feature>
<comment type="similarity">
    <text evidence="8">Belongs to the tRNA nucleotidyltransferase/poly(A) polymerase family.</text>
</comment>
<dbReference type="GO" id="GO:0000049">
    <property type="term" value="F:tRNA binding"/>
    <property type="evidence" value="ECO:0007669"/>
    <property type="project" value="TreeGrafter"/>
</dbReference>
<feature type="domain" description="tRNA nucleotidyltransferase/poly(A) polymerase RNA and SrmB- binding" evidence="10">
    <location>
        <begin position="185"/>
        <end position="237"/>
    </location>
</feature>
<evidence type="ECO:0000313" key="11">
    <source>
        <dbReference type="EMBL" id="KIT17013.1"/>
    </source>
</evidence>
<comment type="caution">
    <text evidence="11">The sequence shown here is derived from an EMBL/GenBank/DDBJ whole genome shotgun (WGS) entry which is preliminary data.</text>
</comment>
<dbReference type="EC" id="2.7.7.72" evidence="11"/>
<comment type="cofactor">
    <cofactor evidence="1">
        <name>Mg(2+)</name>
        <dbReference type="ChEBI" id="CHEBI:18420"/>
    </cofactor>
</comment>
<keyword evidence="5" id="KW-0479">Metal-binding</keyword>
<dbReference type="Proteomes" id="UP000032232">
    <property type="component" value="Unassembled WGS sequence"/>
</dbReference>
<dbReference type="CDD" id="cd05398">
    <property type="entry name" value="NT_ClassII-CCAase"/>
    <property type="match status" value="1"/>
</dbReference>
<evidence type="ECO:0000256" key="6">
    <source>
        <dbReference type="ARBA" id="ARBA00022741"/>
    </source>
</evidence>
<dbReference type="GO" id="GO:0046872">
    <property type="term" value="F:metal ion binding"/>
    <property type="evidence" value="ECO:0007669"/>
    <property type="project" value="UniProtKB-KW"/>
</dbReference>
<keyword evidence="7" id="KW-0460">Magnesium</keyword>
<sequence length="377" mass="40141">MRIEADWLSAAPTQAVLKLLEDAGHDALAVGGCVRNSLLGAPVADIDIATDARPERVIDLAEQNGLRVIPTGLDHGTVTVMSGGLPHEITTFRRDVDTDGRHATVAFSDNATDDARRRDFTMNALYARADGTIVDPLGGMPDLRAGRVRFIGDPHARIKEDYLRILRFFRFTAWYGRDGLDAEGLSACAREAAGLDRLSRERVGHEIRKLLAAPDPAPCIGAMAQTGILTRVLPGADPTALAPLVHLEGEISPDWLRRLAAIGGDTSGLRLSRAEEKAIESLRETEGPPFALGHILGAERARDALLIRAASIGHAPGPGDFAAAERGADTPFPLVAADLMPALQGPDLGRALAEAKAVWLAASGEIERDDLRARALG</sequence>